<feature type="chain" id="PRO_5029618134" evidence="5">
    <location>
        <begin position="20"/>
        <end position="683"/>
    </location>
</feature>
<comment type="caution">
    <text evidence="7">The sequence shown here is derived from an EMBL/GenBank/DDBJ whole genome shotgun (WGS) entry which is preliminary data.</text>
</comment>
<evidence type="ECO:0000256" key="4">
    <source>
        <dbReference type="ARBA" id="ARBA00022825"/>
    </source>
</evidence>
<organism evidence="7 8">
    <name type="scientific">Rudanella paleaurantiibacter</name>
    <dbReference type="NCBI Taxonomy" id="2614655"/>
    <lineage>
        <taxon>Bacteria</taxon>
        <taxon>Pseudomonadati</taxon>
        <taxon>Bacteroidota</taxon>
        <taxon>Cytophagia</taxon>
        <taxon>Cytophagales</taxon>
        <taxon>Cytophagaceae</taxon>
        <taxon>Rudanella</taxon>
    </lineage>
</organism>
<dbReference type="CDD" id="cd05562">
    <property type="entry name" value="Peptidases_S53_like"/>
    <property type="match status" value="1"/>
</dbReference>
<evidence type="ECO:0000313" key="7">
    <source>
        <dbReference type="EMBL" id="KAB7730451.1"/>
    </source>
</evidence>
<feature type="domain" description="Peptidase S8/S53" evidence="6">
    <location>
        <begin position="216"/>
        <end position="601"/>
    </location>
</feature>
<sequence>MKYFLYLLTWLTTILAASAQTPLPSKTDNRLSGHLRSLSDAYNQNKRLDSSIVNSRLINFDKNSGRVLVNAIAEGNTEALSAELRQAGIDIVSSRAQIVTGWVPVAKLSTLESLTSCRSVRPAYRPRLRTGPVNSQGDSAQRSGVARRQFGVIGQGVKVGVLSDSYAALPQSNTGVTTGELPGIGNPNGYTTAVTNVLDYTVSGASDEGRAMLEIIHDVAPGAQLFFRTAFISNTDFAAGIQQLANLGCKVIIDDIGYFEEPFFQDGVIAQAVDNVKNNNGVTYFSAAGNSGNASYEANYQPSTYRPFSGTTNPEVAHNFGTAAAPVYFLPIRLPALGEAVISFQWDDPFFSVTGNRQADAQTDLDIYLLNAIPSSTTATVALNSIVARGYDDNLASGDPVEILSYANPSNTPRTFYIMIVKYAGPNPTRIKYVENYDSTFPAAASAIVGINASTCYGHPNAAGAIATGAAFFLETPAYGINPPLVEDFSSKGGTPIYFTPNGTRLASPVTRQKPEITAPDGANTSFFFRDSPSDTDTSPNFFGTSAAAPHAGAVAALMLQANPTLTPAAVLTALTASCLDMDDPTTPSFDTGFDFMTGHGLVRADVAVQNAIPASLPCVSLTSGNWNTAATWSCGFIPQLTNPVSIGNGHIVTISGQTARAQKVTFSGTGKLNFLSNGKLGY</sequence>
<keyword evidence="8" id="KW-1185">Reference proteome</keyword>
<dbReference type="GO" id="GO:0006508">
    <property type="term" value="P:proteolysis"/>
    <property type="evidence" value="ECO:0007669"/>
    <property type="project" value="UniProtKB-KW"/>
</dbReference>
<dbReference type="Pfam" id="PF00082">
    <property type="entry name" value="Peptidase_S8"/>
    <property type="match status" value="1"/>
</dbReference>
<gene>
    <name evidence="7" type="ORF">F5984_15005</name>
</gene>
<dbReference type="AlphaFoldDB" id="A0A7J5TZG3"/>
<keyword evidence="2" id="KW-0645">Protease</keyword>
<keyword evidence="3" id="KW-0378">Hydrolase</keyword>
<protein>
    <submittedName>
        <fullName evidence="7">S8 family serine peptidase</fullName>
    </submittedName>
</protein>
<reference evidence="7 8" key="1">
    <citation type="submission" date="2019-10" db="EMBL/GenBank/DDBJ databases">
        <title>Rudanella paleaurantiibacter sp. nov., isolated from sludge.</title>
        <authorList>
            <person name="Xu S.Q."/>
        </authorList>
    </citation>
    <scope>NUCLEOTIDE SEQUENCE [LARGE SCALE GENOMIC DNA]</scope>
    <source>
        <strain evidence="7 8">HX-22-17</strain>
    </source>
</reference>
<keyword evidence="5" id="KW-0732">Signal</keyword>
<comment type="similarity">
    <text evidence="1">Belongs to the peptidase S8 family.</text>
</comment>
<evidence type="ECO:0000259" key="6">
    <source>
        <dbReference type="Pfam" id="PF00082"/>
    </source>
</evidence>
<dbReference type="GO" id="GO:0004252">
    <property type="term" value="F:serine-type endopeptidase activity"/>
    <property type="evidence" value="ECO:0007669"/>
    <property type="project" value="InterPro"/>
</dbReference>
<proteinExistence type="inferred from homology"/>
<dbReference type="InterPro" id="IPR050131">
    <property type="entry name" value="Peptidase_S8_subtilisin-like"/>
</dbReference>
<accession>A0A7J5TZG3</accession>
<evidence type="ECO:0000256" key="1">
    <source>
        <dbReference type="ARBA" id="ARBA00011073"/>
    </source>
</evidence>
<dbReference type="SUPFAM" id="SSF52743">
    <property type="entry name" value="Subtilisin-like"/>
    <property type="match status" value="1"/>
</dbReference>
<dbReference type="PANTHER" id="PTHR43806">
    <property type="entry name" value="PEPTIDASE S8"/>
    <property type="match status" value="1"/>
</dbReference>
<feature type="signal peptide" evidence="5">
    <location>
        <begin position="1"/>
        <end position="19"/>
    </location>
</feature>
<dbReference type="InterPro" id="IPR000209">
    <property type="entry name" value="Peptidase_S8/S53_dom"/>
</dbReference>
<evidence type="ECO:0000256" key="3">
    <source>
        <dbReference type="ARBA" id="ARBA00022801"/>
    </source>
</evidence>
<keyword evidence="4" id="KW-0720">Serine protease</keyword>
<dbReference type="InterPro" id="IPR036852">
    <property type="entry name" value="Peptidase_S8/S53_dom_sf"/>
</dbReference>
<evidence type="ECO:0000256" key="2">
    <source>
        <dbReference type="ARBA" id="ARBA00022670"/>
    </source>
</evidence>
<dbReference type="EMBL" id="WELI01000005">
    <property type="protein sequence ID" value="KAB7730451.1"/>
    <property type="molecule type" value="Genomic_DNA"/>
</dbReference>
<dbReference type="Gene3D" id="3.40.50.200">
    <property type="entry name" value="Peptidase S8/S53 domain"/>
    <property type="match status" value="2"/>
</dbReference>
<evidence type="ECO:0000313" key="8">
    <source>
        <dbReference type="Proteomes" id="UP000488299"/>
    </source>
</evidence>
<name>A0A7J5TZG3_9BACT</name>
<dbReference type="RefSeq" id="WP_152125036.1">
    <property type="nucleotide sequence ID" value="NZ_WELI01000005.1"/>
</dbReference>
<dbReference type="InterPro" id="IPR034075">
    <property type="entry name" value="Glr3161-like_dom"/>
</dbReference>
<evidence type="ECO:0000256" key="5">
    <source>
        <dbReference type="SAM" id="SignalP"/>
    </source>
</evidence>
<dbReference type="Proteomes" id="UP000488299">
    <property type="component" value="Unassembled WGS sequence"/>
</dbReference>
<dbReference type="PANTHER" id="PTHR43806:SF11">
    <property type="entry name" value="CEREVISIN-RELATED"/>
    <property type="match status" value="1"/>
</dbReference>